<dbReference type="Gene3D" id="2.40.50.100">
    <property type="match status" value="1"/>
</dbReference>
<dbReference type="GO" id="GO:0032433">
    <property type="term" value="C:filopodium tip"/>
    <property type="evidence" value="ECO:0007669"/>
    <property type="project" value="TreeGrafter"/>
</dbReference>
<dbReference type="GO" id="GO:0003785">
    <property type="term" value="F:actin monomer binding"/>
    <property type="evidence" value="ECO:0007669"/>
    <property type="project" value="TreeGrafter"/>
</dbReference>
<dbReference type="GO" id="GO:0030027">
    <property type="term" value="C:lamellipodium"/>
    <property type="evidence" value="ECO:0007669"/>
    <property type="project" value="TreeGrafter"/>
</dbReference>
<gene>
    <name evidence="1" type="primary">ORF10228</name>
</gene>
<reference evidence="1" key="1">
    <citation type="submission" date="2014-12" db="EMBL/GenBank/DDBJ databases">
        <title>Insight into the proteome of Arion vulgaris.</title>
        <authorList>
            <person name="Aradska J."/>
            <person name="Bulat T."/>
            <person name="Smidak R."/>
            <person name="Sarate P."/>
            <person name="Gangsoo J."/>
            <person name="Sialana F."/>
            <person name="Bilban M."/>
            <person name="Lubec G."/>
        </authorList>
    </citation>
    <scope>NUCLEOTIDE SEQUENCE</scope>
    <source>
        <tissue evidence="1">Skin</tissue>
    </source>
</reference>
<evidence type="ECO:0008006" key="2">
    <source>
        <dbReference type="Google" id="ProtNLM"/>
    </source>
</evidence>
<dbReference type="InterPro" id="IPR011053">
    <property type="entry name" value="Single_hybrid_motif"/>
</dbReference>
<dbReference type="PANTHER" id="PTHR13651">
    <property type="entry name" value="PROTEIN ABITRAM"/>
    <property type="match status" value="1"/>
</dbReference>
<protein>
    <recommendedName>
        <fullName evidence="2">Actin-binding transcription modulator</fullName>
    </recommendedName>
</protein>
<dbReference type="GO" id="GO:0005634">
    <property type="term" value="C:nucleus"/>
    <property type="evidence" value="ECO:0007669"/>
    <property type="project" value="TreeGrafter"/>
</dbReference>
<dbReference type="GO" id="GO:0048813">
    <property type="term" value="P:dendrite morphogenesis"/>
    <property type="evidence" value="ECO:0007669"/>
    <property type="project" value="TreeGrafter"/>
</dbReference>
<dbReference type="AlphaFoldDB" id="A0A0B6Y312"/>
<evidence type="ECO:0000313" key="1">
    <source>
        <dbReference type="EMBL" id="CEK50251.1"/>
    </source>
</evidence>
<name>A0A0B6Y312_9EUPU</name>
<organism evidence="1">
    <name type="scientific">Arion vulgaris</name>
    <dbReference type="NCBI Taxonomy" id="1028688"/>
    <lineage>
        <taxon>Eukaryota</taxon>
        <taxon>Metazoa</taxon>
        <taxon>Spiralia</taxon>
        <taxon>Lophotrochozoa</taxon>
        <taxon>Mollusca</taxon>
        <taxon>Gastropoda</taxon>
        <taxon>Heterobranchia</taxon>
        <taxon>Euthyneura</taxon>
        <taxon>Panpulmonata</taxon>
        <taxon>Eupulmonata</taxon>
        <taxon>Stylommatophora</taxon>
        <taxon>Helicina</taxon>
        <taxon>Arionoidea</taxon>
        <taxon>Arionidae</taxon>
        <taxon>Arion</taxon>
    </lineage>
</organism>
<dbReference type="GO" id="GO:0051015">
    <property type="term" value="F:actin filament binding"/>
    <property type="evidence" value="ECO:0007669"/>
    <property type="project" value="TreeGrafter"/>
</dbReference>
<dbReference type="InterPro" id="IPR039169">
    <property type="entry name" value="Abitram"/>
</dbReference>
<dbReference type="PANTHER" id="PTHR13651:SF0">
    <property type="entry name" value="PROTEIN ABITRAM"/>
    <property type="match status" value="1"/>
</dbReference>
<proteinExistence type="predicted"/>
<sequence length="184" mass="20623">MTTILNEPEISKNGANTRPPNVVDRYFKRRYKTDVQNKIGEDQMVLTHSNRVCVICLAATHPVVRERKSVTKVSFENTGWNRLQNKFSGKSKRGAQWLDGNAPLCEVTCSDGSHYTLCCCIKGQLIEVNENLIKLPDLLVQKPSGEGYVAVILPGLKGFEREISHLKSETEYGAILARRTDTSK</sequence>
<dbReference type="EMBL" id="HACG01003386">
    <property type="protein sequence ID" value="CEK50251.1"/>
    <property type="molecule type" value="Transcribed_RNA"/>
</dbReference>
<dbReference type="GO" id="GO:0051489">
    <property type="term" value="P:regulation of filopodium assembly"/>
    <property type="evidence" value="ECO:0007669"/>
    <property type="project" value="TreeGrafter"/>
</dbReference>
<accession>A0A0B6Y312</accession>
<dbReference type="SUPFAM" id="SSF51230">
    <property type="entry name" value="Single hybrid motif"/>
    <property type="match status" value="1"/>
</dbReference>
<dbReference type="GO" id="GO:0030425">
    <property type="term" value="C:dendrite"/>
    <property type="evidence" value="ECO:0007669"/>
    <property type="project" value="TreeGrafter"/>
</dbReference>
<dbReference type="GO" id="GO:0030833">
    <property type="term" value="P:regulation of actin filament polymerization"/>
    <property type="evidence" value="ECO:0007669"/>
    <property type="project" value="TreeGrafter"/>
</dbReference>